<protein>
    <submittedName>
        <fullName evidence="1">Uncharacterized protein</fullName>
    </submittedName>
</protein>
<name>A0A433WCM1_9BACT</name>
<sequence length="119" mass="13770">MKDTVEYHDMSLQAAAHFHIQPFLSDYVMVQTLFPLSSDTAVEYMQRGALRRLLINAKGNFQILRETSQLVIFFDDGDTLASTNSDMTWQEFFTGAAIEFNGVLLNRIRKQFYAWGLHR</sequence>
<dbReference type="Proteomes" id="UP000281028">
    <property type="component" value="Unassembled WGS sequence"/>
</dbReference>
<gene>
    <name evidence="1" type="ORF">ECE50_028275</name>
</gene>
<evidence type="ECO:0000313" key="2">
    <source>
        <dbReference type="Proteomes" id="UP000281028"/>
    </source>
</evidence>
<dbReference type="EMBL" id="RIAR02000001">
    <property type="protein sequence ID" value="NSL90753.1"/>
    <property type="molecule type" value="Genomic_DNA"/>
</dbReference>
<organism evidence="1 2">
    <name type="scientific">Chitinophaga solisilvae</name>
    <dbReference type="NCBI Taxonomy" id="1233460"/>
    <lineage>
        <taxon>Bacteria</taxon>
        <taxon>Pseudomonadati</taxon>
        <taxon>Bacteroidota</taxon>
        <taxon>Chitinophagia</taxon>
        <taxon>Chitinophagales</taxon>
        <taxon>Chitinophagaceae</taxon>
        <taxon>Chitinophaga</taxon>
    </lineage>
</organism>
<comment type="caution">
    <text evidence="1">The sequence shown here is derived from an EMBL/GenBank/DDBJ whole genome shotgun (WGS) entry which is preliminary data.</text>
</comment>
<keyword evidence="2" id="KW-1185">Reference proteome</keyword>
<reference evidence="1" key="1">
    <citation type="submission" date="2020-05" db="EMBL/GenBank/DDBJ databases">
        <title>Chitinophaga laudate sp. nov., isolated from a tropical peat swamp.</title>
        <authorList>
            <person name="Goh C.B.S."/>
            <person name="Lee M.S."/>
            <person name="Parimannan S."/>
            <person name="Pasbakhsh P."/>
            <person name="Yule C.M."/>
            <person name="Rajandas H."/>
            <person name="Loke S."/>
            <person name="Croft L."/>
            <person name="Tan J.B.L."/>
        </authorList>
    </citation>
    <scope>NUCLEOTIDE SEQUENCE</scope>
    <source>
        <strain evidence="1">Mgbs1</strain>
    </source>
</reference>
<evidence type="ECO:0000313" key="1">
    <source>
        <dbReference type="EMBL" id="NSL90753.1"/>
    </source>
</evidence>
<proteinExistence type="predicted"/>
<accession>A0A433WCM1</accession>
<dbReference type="AlphaFoldDB" id="A0A433WCM1"/>
<dbReference type="RefSeq" id="WP_127043276.1">
    <property type="nucleotide sequence ID" value="NZ_JAABOK010000006.1"/>
</dbReference>
<dbReference type="OrthoDB" id="671408at2"/>